<dbReference type="OrthoDB" id="125994at2"/>
<proteinExistence type="predicted"/>
<dbReference type="NCBIfam" id="TIGR02246">
    <property type="entry name" value="SgcJ/EcaC family oxidoreductase"/>
    <property type="match status" value="1"/>
</dbReference>
<keyword evidence="3" id="KW-1185">Reference proteome</keyword>
<dbReference type="InterPro" id="IPR032710">
    <property type="entry name" value="NTF2-like_dom_sf"/>
</dbReference>
<evidence type="ECO:0000313" key="3">
    <source>
        <dbReference type="Proteomes" id="UP000183400"/>
    </source>
</evidence>
<dbReference type="Proteomes" id="UP000183400">
    <property type="component" value="Unassembled WGS sequence"/>
</dbReference>
<gene>
    <name evidence="2" type="ORF">SAMN05444358_101602</name>
</gene>
<sequence length="131" mass="14444">MGSIRDTLNNLARDYAIAWSSGDADAVAGFFAPEGLISVNRGEPLQGHAAIAGMVRGLYSEFPDLEVRCDMMRWAGPHALFVRTLEGHHARTGNPVVTRGWEQWELTSDNKIQSASEWFDAAEQQRQIDGA</sequence>
<dbReference type="RefSeq" id="WP_074734343.1">
    <property type="nucleotide sequence ID" value="NZ_FNNP01000001.1"/>
</dbReference>
<dbReference type="InterPro" id="IPR011944">
    <property type="entry name" value="Steroid_delta5-4_isomerase"/>
</dbReference>
<accession>A0A1H2SVG2</accession>
<dbReference type="SUPFAM" id="SSF54427">
    <property type="entry name" value="NTF2-like"/>
    <property type="match status" value="1"/>
</dbReference>
<reference evidence="3" key="1">
    <citation type="submission" date="2016-10" db="EMBL/GenBank/DDBJ databases">
        <authorList>
            <person name="Varghese N."/>
            <person name="Submissions S."/>
        </authorList>
    </citation>
    <scope>NUCLEOTIDE SEQUENCE [LARGE SCALE GENOMIC DNA]</scope>
    <source>
        <strain evidence="3">DSM 27839</strain>
    </source>
</reference>
<evidence type="ECO:0000259" key="1">
    <source>
        <dbReference type="Pfam" id="PF12680"/>
    </source>
</evidence>
<dbReference type="AlphaFoldDB" id="A0A1H2SVG2"/>
<dbReference type="Gene3D" id="3.10.450.50">
    <property type="match status" value="1"/>
</dbReference>
<name>A0A1H2SVG2_9RHOB</name>
<protein>
    <recommendedName>
        <fullName evidence="1">SnoaL-like domain-containing protein</fullName>
    </recommendedName>
</protein>
<organism evidence="2 3">
    <name type="scientific">Ruegeria halocynthiae</name>
    <dbReference type="NCBI Taxonomy" id="985054"/>
    <lineage>
        <taxon>Bacteria</taxon>
        <taxon>Pseudomonadati</taxon>
        <taxon>Pseudomonadota</taxon>
        <taxon>Alphaproteobacteria</taxon>
        <taxon>Rhodobacterales</taxon>
        <taxon>Roseobacteraceae</taxon>
        <taxon>Ruegeria</taxon>
    </lineage>
</organism>
<dbReference type="Pfam" id="PF12680">
    <property type="entry name" value="SnoaL_2"/>
    <property type="match status" value="1"/>
</dbReference>
<dbReference type="InterPro" id="IPR037401">
    <property type="entry name" value="SnoaL-like"/>
</dbReference>
<feature type="domain" description="SnoaL-like" evidence="1">
    <location>
        <begin position="13"/>
        <end position="113"/>
    </location>
</feature>
<dbReference type="EMBL" id="FNNP01000001">
    <property type="protein sequence ID" value="SDW35517.1"/>
    <property type="molecule type" value="Genomic_DNA"/>
</dbReference>
<evidence type="ECO:0000313" key="2">
    <source>
        <dbReference type="EMBL" id="SDW35517.1"/>
    </source>
</evidence>